<accession>A0AAW0RLC9</accession>
<name>A0AAW0RLC9_9HYPO</name>
<organism evidence="1 2">
    <name type="scientific">Beauveria asiatica</name>
    <dbReference type="NCBI Taxonomy" id="1069075"/>
    <lineage>
        <taxon>Eukaryota</taxon>
        <taxon>Fungi</taxon>
        <taxon>Dikarya</taxon>
        <taxon>Ascomycota</taxon>
        <taxon>Pezizomycotina</taxon>
        <taxon>Sordariomycetes</taxon>
        <taxon>Hypocreomycetidae</taxon>
        <taxon>Hypocreales</taxon>
        <taxon>Cordycipitaceae</taxon>
        <taxon>Beauveria</taxon>
    </lineage>
</organism>
<proteinExistence type="predicted"/>
<dbReference type="Proteomes" id="UP001397290">
    <property type="component" value="Unassembled WGS sequence"/>
</dbReference>
<keyword evidence="2" id="KW-1185">Reference proteome</keyword>
<sequence>MSKPVLCPYRVVIDLDDTIINTIMAPLRDNQKLDLLWSMGKALVEPEGTVMVFYGRDGKEGKTKQISSITSMFTNAVECVSEDLVRKESKWPGPDTIMYLCDKKFLVCDECKIEEGFSYHNIKRWASGAPVSMEGRTGYLSHTLFVTANQIPNEKAKLDRVTTEIQMVCKNLNKDKSMTIDMTESPVENIPAHIFDHILSSMTDTNKPGHHLCIDVVTMTFVAGEIRTGMGEDQYGYTTLKSFRNRVEYLDKIKSGVMQMNV</sequence>
<gene>
    <name evidence="1" type="ORF">G3M48_008103</name>
</gene>
<comment type="caution">
    <text evidence="1">The sequence shown here is derived from an EMBL/GenBank/DDBJ whole genome shotgun (WGS) entry which is preliminary data.</text>
</comment>
<dbReference type="AlphaFoldDB" id="A0AAW0RLC9"/>
<protein>
    <submittedName>
        <fullName evidence="1">Uncharacterized protein</fullName>
    </submittedName>
</protein>
<reference evidence="1 2" key="1">
    <citation type="submission" date="2020-02" db="EMBL/GenBank/DDBJ databases">
        <title>Comparative genomics of the hypocrealean fungal genus Beauvera.</title>
        <authorList>
            <person name="Showalter D.N."/>
            <person name="Bushley K.E."/>
            <person name="Rehner S.A."/>
        </authorList>
    </citation>
    <scope>NUCLEOTIDE SEQUENCE [LARGE SCALE GENOMIC DNA]</scope>
    <source>
        <strain evidence="1 2">ARSEF4384</strain>
    </source>
</reference>
<dbReference type="EMBL" id="JAAHCF010000599">
    <property type="protein sequence ID" value="KAK8142841.1"/>
    <property type="molecule type" value="Genomic_DNA"/>
</dbReference>
<evidence type="ECO:0000313" key="1">
    <source>
        <dbReference type="EMBL" id="KAK8142841.1"/>
    </source>
</evidence>
<evidence type="ECO:0000313" key="2">
    <source>
        <dbReference type="Proteomes" id="UP001397290"/>
    </source>
</evidence>